<gene>
    <name evidence="1" type="ORF">FKW44_003215</name>
</gene>
<proteinExistence type="predicted"/>
<organism evidence="1 2">
    <name type="scientific">Caligus rogercresseyi</name>
    <name type="common">Sea louse</name>
    <dbReference type="NCBI Taxonomy" id="217165"/>
    <lineage>
        <taxon>Eukaryota</taxon>
        <taxon>Metazoa</taxon>
        <taxon>Ecdysozoa</taxon>
        <taxon>Arthropoda</taxon>
        <taxon>Crustacea</taxon>
        <taxon>Multicrustacea</taxon>
        <taxon>Hexanauplia</taxon>
        <taxon>Copepoda</taxon>
        <taxon>Siphonostomatoida</taxon>
        <taxon>Caligidae</taxon>
        <taxon>Caligus</taxon>
    </lineage>
</organism>
<reference evidence="2" key="1">
    <citation type="submission" date="2021-01" db="EMBL/GenBank/DDBJ databases">
        <title>Caligus Genome Assembly.</title>
        <authorList>
            <person name="Gallardo-Escarate C."/>
        </authorList>
    </citation>
    <scope>NUCLEOTIDE SEQUENCE [LARGE SCALE GENOMIC DNA]</scope>
</reference>
<dbReference type="EMBL" id="CP045891">
    <property type="protein sequence ID" value="QQP58028.1"/>
    <property type="molecule type" value="Genomic_DNA"/>
</dbReference>
<accession>A0A7T8KLN0</accession>
<name>A0A7T8KLN0_CALRO</name>
<protein>
    <submittedName>
        <fullName evidence="1">Uncharacterized protein</fullName>
    </submittedName>
</protein>
<evidence type="ECO:0000313" key="1">
    <source>
        <dbReference type="EMBL" id="QQP58028.1"/>
    </source>
</evidence>
<dbReference type="AlphaFoldDB" id="A0A7T8KLN0"/>
<dbReference type="Proteomes" id="UP000595437">
    <property type="component" value="Chromosome 2"/>
</dbReference>
<evidence type="ECO:0000313" key="2">
    <source>
        <dbReference type="Proteomes" id="UP000595437"/>
    </source>
</evidence>
<keyword evidence="2" id="KW-1185">Reference proteome</keyword>
<sequence>MILKSYSPSGYDTLRASEFLILPCDRLLRSRKDGIALKEIEDIRRLVKKKKKKPNLGTQEIHTIEATVPPAVAQEYVQDGLHEYAVKGEVITFDIGT</sequence>
<dbReference type="OrthoDB" id="10551984at2759"/>